<dbReference type="SUPFAM" id="SSF54690">
    <property type="entry name" value="Molybdopterin synthase subunit MoaE"/>
    <property type="match status" value="1"/>
</dbReference>
<dbReference type="PANTHER" id="PTHR23404">
    <property type="entry name" value="MOLYBDOPTERIN SYNTHASE RELATED"/>
    <property type="match status" value="1"/>
</dbReference>
<sequence>MSAERCPAGRVAHAGMHSDPLEVASLAAVVEDPAAGAVATFGGIVRHHDRGRAVSGIEYLAHPDAEEVIAEVAGEIARRHPLEAVAVAHRIGNLMVGEVALACAVSAAHRAEAFTALQELVDQVKLRLPVWKRQVFPDGSHEWSGSA</sequence>
<dbReference type="CDD" id="cd00756">
    <property type="entry name" value="MoaE"/>
    <property type="match status" value="1"/>
</dbReference>
<evidence type="ECO:0000313" key="2">
    <source>
        <dbReference type="Proteomes" id="UP000280668"/>
    </source>
</evidence>
<gene>
    <name evidence="1" type="ORF">EDD31_2153</name>
</gene>
<dbReference type="InterPro" id="IPR003448">
    <property type="entry name" value="Mopterin_biosynth_MoaE"/>
</dbReference>
<dbReference type="OrthoDB" id="9794429at2"/>
<organism evidence="1 2">
    <name type="scientific">Bogoriella caseilytica</name>
    <dbReference type="NCBI Taxonomy" id="56055"/>
    <lineage>
        <taxon>Bacteria</taxon>
        <taxon>Bacillati</taxon>
        <taxon>Actinomycetota</taxon>
        <taxon>Actinomycetes</taxon>
        <taxon>Micrococcales</taxon>
        <taxon>Bogoriellaceae</taxon>
        <taxon>Bogoriella</taxon>
    </lineage>
</organism>
<dbReference type="GO" id="GO:0006777">
    <property type="term" value="P:Mo-molybdopterin cofactor biosynthetic process"/>
    <property type="evidence" value="ECO:0007669"/>
    <property type="project" value="InterPro"/>
</dbReference>
<dbReference type="AlphaFoldDB" id="A0A3N2BEW7"/>
<reference evidence="1 2" key="1">
    <citation type="submission" date="2018-11" db="EMBL/GenBank/DDBJ databases">
        <title>Sequencing the genomes of 1000 actinobacteria strains.</title>
        <authorList>
            <person name="Klenk H.-P."/>
        </authorList>
    </citation>
    <scope>NUCLEOTIDE SEQUENCE [LARGE SCALE GENOMIC DNA]</scope>
    <source>
        <strain evidence="1 2">DSM 11294</strain>
    </source>
</reference>
<proteinExistence type="predicted"/>
<comment type="caution">
    <text evidence="1">The sequence shown here is derived from an EMBL/GenBank/DDBJ whole genome shotgun (WGS) entry which is preliminary data.</text>
</comment>
<evidence type="ECO:0000313" key="1">
    <source>
        <dbReference type="EMBL" id="ROR73765.1"/>
    </source>
</evidence>
<dbReference type="RefSeq" id="WP_123304146.1">
    <property type="nucleotide sequence ID" value="NZ_RKHK01000001.1"/>
</dbReference>
<protein>
    <submittedName>
        <fullName evidence="1">Molybdopterin synthase catalytic subunit</fullName>
    </submittedName>
</protein>
<keyword evidence="2" id="KW-1185">Reference proteome</keyword>
<dbReference type="Proteomes" id="UP000280668">
    <property type="component" value="Unassembled WGS sequence"/>
</dbReference>
<dbReference type="Gene3D" id="3.90.1170.40">
    <property type="entry name" value="Molybdopterin biosynthesis MoaE subunit"/>
    <property type="match status" value="1"/>
</dbReference>
<name>A0A3N2BEW7_9MICO</name>
<dbReference type="EMBL" id="RKHK01000001">
    <property type="protein sequence ID" value="ROR73765.1"/>
    <property type="molecule type" value="Genomic_DNA"/>
</dbReference>
<dbReference type="Pfam" id="PF02391">
    <property type="entry name" value="MoaE"/>
    <property type="match status" value="1"/>
</dbReference>
<accession>A0A3N2BEW7</accession>
<dbReference type="InterPro" id="IPR036563">
    <property type="entry name" value="MoaE_sf"/>
</dbReference>